<dbReference type="OrthoDB" id="9451547at2759"/>
<keyword evidence="4" id="KW-1185">Reference proteome</keyword>
<dbReference type="AlphaFoldDB" id="A0A9P3HKG0"/>
<feature type="compositionally biased region" description="Low complexity" evidence="2">
    <location>
        <begin position="570"/>
        <end position="584"/>
    </location>
</feature>
<feature type="compositionally biased region" description="Pro residues" evidence="2">
    <location>
        <begin position="588"/>
        <end position="599"/>
    </location>
</feature>
<organism evidence="3 4">
    <name type="scientific">Entomortierella parvispora</name>
    <dbReference type="NCBI Taxonomy" id="205924"/>
    <lineage>
        <taxon>Eukaryota</taxon>
        <taxon>Fungi</taxon>
        <taxon>Fungi incertae sedis</taxon>
        <taxon>Mucoromycota</taxon>
        <taxon>Mortierellomycotina</taxon>
        <taxon>Mortierellomycetes</taxon>
        <taxon>Mortierellales</taxon>
        <taxon>Mortierellaceae</taxon>
        <taxon>Entomortierella</taxon>
    </lineage>
</organism>
<feature type="region of interest" description="Disordered" evidence="2">
    <location>
        <begin position="1"/>
        <end position="23"/>
    </location>
</feature>
<dbReference type="PANTHER" id="PTHR13384">
    <property type="entry name" value="G PATCH DOMAIN-CONTAINING PROTEIN 1"/>
    <property type="match status" value="1"/>
</dbReference>
<feature type="compositionally biased region" description="Acidic residues" evidence="2">
    <location>
        <begin position="267"/>
        <end position="284"/>
    </location>
</feature>
<evidence type="ECO:0000256" key="1">
    <source>
        <dbReference type="SAM" id="Coils"/>
    </source>
</evidence>
<feature type="compositionally biased region" description="Low complexity" evidence="2">
    <location>
        <begin position="687"/>
        <end position="704"/>
    </location>
</feature>
<protein>
    <submittedName>
        <fullName evidence="3">Uncharacterized protein</fullName>
    </submittedName>
</protein>
<feature type="region of interest" description="Disordered" evidence="2">
    <location>
        <begin position="684"/>
        <end position="710"/>
    </location>
</feature>
<reference evidence="3" key="1">
    <citation type="submission" date="2021-11" db="EMBL/GenBank/DDBJ databases">
        <authorList>
            <person name="Herlambang A."/>
            <person name="Guo Y."/>
            <person name="Takashima Y."/>
            <person name="Nishizawa T."/>
        </authorList>
    </citation>
    <scope>NUCLEOTIDE SEQUENCE</scope>
    <source>
        <strain evidence="3">E1425</strain>
    </source>
</reference>
<feature type="compositionally biased region" description="Polar residues" evidence="2">
    <location>
        <begin position="150"/>
        <end position="161"/>
    </location>
</feature>
<feature type="compositionally biased region" description="Basic and acidic residues" evidence="2">
    <location>
        <begin position="483"/>
        <end position="493"/>
    </location>
</feature>
<feature type="region of interest" description="Disordered" evidence="2">
    <location>
        <begin position="374"/>
        <end position="409"/>
    </location>
</feature>
<feature type="coiled-coil region" evidence="1">
    <location>
        <begin position="611"/>
        <end position="638"/>
    </location>
</feature>
<sequence>MAASSSSSPDFESVITQVPESFPPAPPPLASQYYIPSSRRSHLLHSQTVILDLHGTRFELERDTLINLPESILVVMFPNGLLLRPPAAHPPLPTPATAALSSSSTAASPSSAMQPVSSADAAAVGAAVAVAGAGAGGTGAVAGTRAVTGSRSGSGETTISGHTAEEGDHSNVTTTPVDPDPATPNTTDIYSTTAGPLVTTASSAASNAPIPIQGDGSRAVAGLSDNGGIASIGLSPVVAPLLRSGQHHHHPSESTSYTDYSDYSDYSYDDYDDDEEYDEEEDEDGGTRYQVRDDLDEEYDEDEDNEILQQHLQEPEVIPVDFDPDCLQYILGFYDAAKKAGDRIRLQRLQAERAKQLQRLQRQQLLQNTLEARMGDHTRDLGGASTSSTPVPSQKNPMLSYSSSSSSATSSSEVLPAALNSLTPQDPLQDKQAIIVLREELDYFAIPPPSPVTTTAQQDAPKPTPARTPDVVLKSAITTQAKTESEKGTRDDSASSSRQSVEEEPPLLGRTPSMTAVSVAATLKAKMFAGRKGKEKGKGAAQPPHDTKVAAPRAPSPLPPPPPPKDYIISSSPLLLSSGSTSASKRVPSPPLPPPPPSSPLLIKTECGRHLVNERRIFAALQRNIEKAKNKAEQHLMDMLCVSGFDRLGEWGYRQLQPQRTTVISVAMVSLKTTASSPTLPISATFSASSDPNPSTSASASSSTKGAQTESEILEQLRVKEELDRNQMAIAQKLLLFWRKPARKCWWDRIEVEVDQDPVSGNRKDRGVSTATTVATSAVETTTEAGLSDSSTKVPVKLWARRTWTLELVLV</sequence>
<dbReference type="GO" id="GO:0003723">
    <property type="term" value="F:RNA binding"/>
    <property type="evidence" value="ECO:0007669"/>
    <property type="project" value="TreeGrafter"/>
</dbReference>
<dbReference type="GO" id="GO:0005634">
    <property type="term" value="C:nucleus"/>
    <property type="evidence" value="ECO:0007669"/>
    <property type="project" value="TreeGrafter"/>
</dbReference>
<dbReference type="Proteomes" id="UP000827284">
    <property type="component" value="Unassembled WGS sequence"/>
</dbReference>
<dbReference type="PROSITE" id="PS00455">
    <property type="entry name" value="AMP_BINDING"/>
    <property type="match status" value="1"/>
</dbReference>
<gene>
    <name evidence="3" type="ORF">EMPS_10733</name>
</gene>
<feature type="region of interest" description="Disordered" evidence="2">
    <location>
        <begin position="447"/>
        <end position="514"/>
    </location>
</feature>
<accession>A0A9P3HKG0</accession>
<feature type="region of interest" description="Disordered" evidence="2">
    <location>
        <begin position="135"/>
        <end position="193"/>
    </location>
</feature>
<reference evidence="3" key="2">
    <citation type="journal article" date="2022" name="Microbiol. Resour. Announc.">
        <title>Whole-Genome Sequence of Entomortierella parvispora E1425, a Mucoromycotan Fungus Associated with Burkholderiaceae-Related Endosymbiotic Bacteria.</title>
        <authorList>
            <person name="Herlambang A."/>
            <person name="Guo Y."/>
            <person name="Takashima Y."/>
            <person name="Narisawa K."/>
            <person name="Ohta H."/>
            <person name="Nishizawa T."/>
        </authorList>
    </citation>
    <scope>NUCLEOTIDE SEQUENCE</scope>
    <source>
        <strain evidence="3">E1425</strain>
    </source>
</reference>
<dbReference type="PANTHER" id="PTHR13384:SF16">
    <property type="entry name" value="GROWTH REGULATION PROTEIN"/>
    <property type="match status" value="1"/>
</dbReference>
<keyword evidence="1" id="KW-0175">Coiled coil</keyword>
<feature type="compositionally biased region" description="Pro residues" evidence="2">
    <location>
        <begin position="554"/>
        <end position="565"/>
    </location>
</feature>
<feature type="compositionally biased region" description="Low complexity" evidence="2">
    <location>
        <begin position="400"/>
        <end position="409"/>
    </location>
</feature>
<evidence type="ECO:0000256" key="2">
    <source>
        <dbReference type="SAM" id="MobiDB-lite"/>
    </source>
</evidence>
<proteinExistence type="predicted"/>
<dbReference type="InterPro" id="IPR020845">
    <property type="entry name" value="AMP-binding_CS"/>
</dbReference>
<feature type="compositionally biased region" description="Polar residues" evidence="2">
    <location>
        <begin position="384"/>
        <end position="399"/>
    </location>
</feature>
<name>A0A9P3HKG0_9FUNG</name>
<feature type="region of interest" description="Disordered" evidence="2">
    <location>
        <begin position="530"/>
        <end position="602"/>
    </location>
</feature>
<feature type="compositionally biased region" description="Low complexity" evidence="2">
    <location>
        <begin position="253"/>
        <end position="266"/>
    </location>
</feature>
<dbReference type="EMBL" id="BQFW01000015">
    <property type="protein sequence ID" value="GJJ78374.1"/>
    <property type="molecule type" value="Genomic_DNA"/>
</dbReference>
<evidence type="ECO:0000313" key="4">
    <source>
        <dbReference type="Proteomes" id="UP000827284"/>
    </source>
</evidence>
<comment type="caution">
    <text evidence="3">The sequence shown here is derived from an EMBL/GenBank/DDBJ whole genome shotgun (WGS) entry which is preliminary data.</text>
</comment>
<feature type="region of interest" description="Disordered" evidence="2">
    <location>
        <begin position="244"/>
        <end position="290"/>
    </location>
</feature>
<evidence type="ECO:0000313" key="3">
    <source>
        <dbReference type="EMBL" id="GJJ78374.1"/>
    </source>
</evidence>